<proteinExistence type="inferred from homology"/>
<comment type="subunit">
    <text evidence="5">Component of the ER membrane protein complex (EMC).</text>
</comment>
<comment type="function">
    <text evidence="5">Part of the endoplasmic reticulum membrane protein complex (EMC) that enables the energy-independent insertion into endoplasmic reticulum membranes of newly synthesized membrane proteins.</text>
</comment>
<keyword evidence="5" id="KW-0256">Endoplasmic reticulum</keyword>
<sequence>MNVQEGRELLRSWREDNVRRSMDVVDLWDSLLSQDPEALGDEKWMVLEQVAVAAMDVQRRDVVERCLKRLKAEFDLDSIRVRRLYGMRHEMMGDWESALKLYDTILEEDSANSSARKRKIAIHRAKGERPQAIGELSRYLNDFLCDTEAWMELCDLYLEERDYAKAAYCCEELILHNPNNHIYFQRYAEIKYTQGGMDNIEMAKTYYAKTLSLNPDNIRALYGILLASFQLASSNKMPAPKKQEFMKMVMWSSKQIQKRYQTKNAPIDPSRFIQAFVSQPPNGQSGASS</sequence>
<evidence type="ECO:0000256" key="3">
    <source>
        <dbReference type="ARBA" id="ARBA00022803"/>
    </source>
</evidence>
<comment type="caution">
    <text evidence="7">The sequence shown here is derived from an EMBL/GenBank/DDBJ whole genome shotgun (WGS) entry which is preliminary data.</text>
</comment>
<evidence type="ECO:0000256" key="2">
    <source>
        <dbReference type="ARBA" id="ARBA00022737"/>
    </source>
</evidence>
<dbReference type="OMA" id="MSDQEGW"/>
<dbReference type="AlphaFoldDB" id="A0A553P245"/>
<feature type="domain" description="EMC2 TPR-like" evidence="6">
    <location>
        <begin position="83"/>
        <end position="191"/>
    </location>
</feature>
<dbReference type="PROSITE" id="PS50005">
    <property type="entry name" value="TPR"/>
    <property type="match status" value="1"/>
</dbReference>
<gene>
    <name evidence="7" type="ORF">TCAL_08453</name>
</gene>
<dbReference type="GO" id="GO:0072546">
    <property type="term" value="C:EMC complex"/>
    <property type="evidence" value="ECO:0007669"/>
    <property type="project" value="UniProtKB-UniRule"/>
</dbReference>
<dbReference type="OrthoDB" id="124397at2759"/>
<dbReference type="PANTHER" id="PTHR12760">
    <property type="entry name" value="TETRATRICOPEPTIDE REPEAT PROTEIN"/>
    <property type="match status" value="1"/>
</dbReference>
<evidence type="ECO:0000259" key="6">
    <source>
        <dbReference type="Pfam" id="PF22890"/>
    </source>
</evidence>
<comment type="subcellular location">
    <subcellularLocation>
        <location evidence="5">Endoplasmic reticulum membrane</location>
        <topology evidence="5">Peripheral membrane protein</topology>
        <orientation evidence="5">Cytoplasmic side</orientation>
    </subcellularLocation>
</comment>
<keyword evidence="3 4" id="KW-0802">TPR repeat</keyword>
<dbReference type="SMART" id="SM00028">
    <property type="entry name" value="TPR"/>
    <property type="match status" value="3"/>
</dbReference>
<dbReference type="STRING" id="6832.A0A553P245"/>
<accession>A0A553P245</accession>
<dbReference type="EMBL" id="VCGU01000008">
    <property type="protein sequence ID" value="TRY71767.1"/>
    <property type="molecule type" value="Genomic_DNA"/>
</dbReference>
<evidence type="ECO:0000313" key="7">
    <source>
        <dbReference type="EMBL" id="TRY71767.1"/>
    </source>
</evidence>
<comment type="similarity">
    <text evidence="1 5">Belongs to the EMC2 family.</text>
</comment>
<evidence type="ECO:0000256" key="1">
    <source>
        <dbReference type="ARBA" id="ARBA00010361"/>
    </source>
</evidence>
<evidence type="ECO:0000313" key="8">
    <source>
        <dbReference type="Proteomes" id="UP000318571"/>
    </source>
</evidence>
<reference evidence="7 8" key="1">
    <citation type="journal article" date="2018" name="Nat. Ecol. Evol.">
        <title>Genomic signatures of mitonuclear coevolution across populations of Tigriopus californicus.</title>
        <authorList>
            <person name="Barreto F.S."/>
            <person name="Watson E.T."/>
            <person name="Lima T.G."/>
            <person name="Willett C.S."/>
            <person name="Edmands S."/>
            <person name="Li W."/>
            <person name="Burton R.S."/>
        </authorList>
    </citation>
    <scope>NUCLEOTIDE SEQUENCE [LARGE SCALE GENOMIC DNA]</scope>
    <source>
        <strain evidence="7 8">San Diego</strain>
    </source>
</reference>
<dbReference type="Pfam" id="PF22890">
    <property type="entry name" value="TPR_EMC2"/>
    <property type="match status" value="1"/>
</dbReference>
<dbReference type="InterPro" id="IPR055217">
    <property type="entry name" value="TPR_EMC2"/>
</dbReference>
<name>A0A553P245_TIGCA</name>
<dbReference type="Gene3D" id="1.25.40.10">
    <property type="entry name" value="Tetratricopeptide repeat domain"/>
    <property type="match status" value="1"/>
</dbReference>
<dbReference type="InterPro" id="IPR019734">
    <property type="entry name" value="TPR_rpt"/>
</dbReference>
<dbReference type="SUPFAM" id="SSF48452">
    <property type="entry name" value="TPR-like"/>
    <property type="match status" value="1"/>
</dbReference>
<organism evidence="7 8">
    <name type="scientific">Tigriopus californicus</name>
    <name type="common">Marine copepod</name>
    <dbReference type="NCBI Taxonomy" id="6832"/>
    <lineage>
        <taxon>Eukaryota</taxon>
        <taxon>Metazoa</taxon>
        <taxon>Ecdysozoa</taxon>
        <taxon>Arthropoda</taxon>
        <taxon>Crustacea</taxon>
        <taxon>Multicrustacea</taxon>
        <taxon>Hexanauplia</taxon>
        <taxon>Copepoda</taxon>
        <taxon>Harpacticoida</taxon>
        <taxon>Harpacticidae</taxon>
        <taxon>Tigriopus</taxon>
    </lineage>
</organism>
<dbReference type="InterPro" id="IPR011990">
    <property type="entry name" value="TPR-like_helical_dom_sf"/>
</dbReference>
<keyword evidence="8" id="KW-1185">Reference proteome</keyword>
<dbReference type="InterPro" id="IPR039856">
    <property type="entry name" value="EMC2-like"/>
</dbReference>
<protein>
    <recommendedName>
        <fullName evidence="5">ER membrane protein complex subunit 2</fullName>
    </recommendedName>
</protein>
<feature type="repeat" description="TPR" evidence="4">
    <location>
        <begin position="147"/>
        <end position="180"/>
    </location>
</feature>
<dbReference type="Proteomes" id="UP000318571">
    <property type="component" value="Chromosome 7"/>
</dbReference>
<evidence type="ECO:0000256" key="5">
    <source>
        <dbReference type="RuleBase" id="RU367091"/>
    </source>
</evidence>
<keyword evidence="2" id="KW-0677">Repeat</keyword>
<evidence type="ECO:0000256" key="4">
    <source>
        <dbReference type="PROSITE-ProRule" id="PRU00339"/>
    </source>
</evidence>
<keyword evidence="5" id="KW-0472">Membrane</keyword>